<dbReference type="AlphaFoldDB" id="A0A382W9S2"/>
<gene>
    <name evidence="3" type="ORF">METZ01_LOCUS408480</name>
</gene>
<dbReference type="GO" id="GO:0008641">
    <property type="term" value="F:ubiquitin-like modifier activating enzyme activity"/>
    <property type="evidence" value="ECO:0007669"/>
    <property type="project" value="InterPro"/>
</dbReference>
<dbReference type="FunFam" id="3.40.50.720:FF:000080">
    <property type="entry name" value="Thiazole biosynthesis adenylyltransferase ThiF"/>
    <property type="match status" value="1"/>
</dbReference>
<evidence type="ECO:0000313" key="3">
    <source>
        <dbReference type="EMBL" id="SVD55626.1"/>
    </source>
</evidence>
<organism evidence="3">
    <name type="scientific">marine metagenome</name>
    <dbReference type="NCBI Taxonomy" id="408172"/>
    <lineage>
        <taxon>unclassified sequences</taxon>
        <taxon>metagenomes</taxon>
        <taxon>ecological metagenomes</taxon>
    </lineage>
</organism>
<reference evidence="3" key="1">
    <citation type="submission" date="2018-05" db="EMBL/GenBank/DDBJ databases">
        <authorList>
            <person name="Lanie J.A."/>
            <person name="Ng W.-L."/>
            <person name="Kazmierczak K.M."/>
            <person name="Andrzejewski T.M."/>
            <person name="Davidsen T.M."/>
            <person name="Wayne K.J."/>
            <person name="Tettelin H."/>
            <person name="Glass J.I."/>
            <person name="Rusch D."/>
            <person name="Podicherti R."/>
            <person name="Tsui H.-C.T."/>
            <person name="Winkler M.E."/>
        </authorList>
    </citation>
    <scope>NUCLEOTIDE SEQUENCE</scope>
</reference>
<comment type="similarity">
    <text evidence="1">Belongs to the HesA/MoeB/ThiF family.</text>
</comment>
<dbReference type="InterPro" id="IPR035985">
    <property type="entry name" value="Ubiquitin-activating_enz"/>
</dbReference>
<dbReference type="EMBL" id="UINC01158211">
    <property type="protein sequence ID" value="SVD55626.1"/>
    <property type="molecule type" value="Genomic_DNA"/>
</dbReference>
<dbReference type="InterPro" id="IPR045886">
    <property type="entry name" value="ThiF/MoeB/HesA"/>
</dbReference>
<dbReference type="GO" id="GO:0005737">
    <property type="term" value="C:cytoplasm"/>
    <property type="evidence" value="ECO:0007669"/>
    <property type="project" value="TreeGrafter"/>
</dbReference>
<dbReference type="PANTHER" id="PTHR10953">
    <property type="entry name" value="UBIQUITIN-ACTIVATING ENZYME E1"/>
    <property type="match status" value="1"/>
</dbReference>
<name>A0A382W9S2_9ZZZZ</name>
<dbReference type="GO" id="GO:0004792">
    <property type="term" value="F:thiosulfate-cyanide sulfurtransferase activity"/>
    <property type="evidence" value="ECO:0007669"/>
    <property type="project" value="TreeGrafter"/>
</dbReference>
<dbReference type="CDD" id="cd00757">
    <property type="entry name" value="ThiF_MoeB_HesA_family"/>
    <property type="match status" value="1"/>
</dbReference>
<dbReference type="GO" id="GO:0016779">
    <property type="term" value="F:nucleotidyltransferase activity"/>
    <property type="evidence" value="ECO:0007669"/>
    <property type="project" value="TreeGrafter"/>
</dbReference>
<dbReference type="SUPFAM" id="SSF69572">
    <property type="entry name" value="Activating enzymes of the ubiquitin-like proteins"/>
    <property type="match status" value="1"/>
</dbReference>
<accession>A0A382W9S2</accession>
<proteinExistence type="inferred from homology"/>
<evidence type="ECO:0000259" key="2">
    <source>
        <dbReference type="Pfam" id="PF00899"/>
    </source>
</evidence>
<sequence>MKNILNKKLIERYSRQLVLKDVGPAGQKIIIKSKVLVVGAGGLGCPVIDYLSRAGVGNIGIIDDDKVNISNIHRQSLYDSKDIGKSKVIVIKKKIKLINPLVKIKIFKQRIEKKNIGKIFKNYDFIVDGSDNFKTKFLLNKYSLKYKKILIVGAISKMDGHIFTFDFKNKTDPCLKCFYQTEPSDEILNCEYEGILGPVAGIVGNIQAIQILKKILKIGDKSNKKILILDLNKLNFRRVKFLKKKNCICKKY</sequence>
<protein>
    <recommendedName>
        <fullName evidence="2">THIF-type NAD/FAD binding fold domain-containing protein</fullName>
    </recommendedName>
</protein>
<dbReference type="Gene3D" id="3.40.50.720">
    <property type="entry name" value="NAD(P)-binding Rossmann-like Domain"/>
    <property type="match status" value="1"/>
</dbReference>
<evidence type="ECO:0000256" key="1">
    <source>
        <dbReference type="ARBA" id="ARBA00009919"/>
    </source>
</evidence>
<dbReference type="Pfam" id="PF00899">
    <property type="entry name" value="ThiF"/>
    <property type="match status" value="1"/>
</dbReference>
<dbReference type="InterPro" id="IPR000594">
    <property type="entry name" value="ThiF_NAD_FAD-bd"/>
</dbReference>
<feature type="domain" description="THIF-type NAD/FAD binding fold" evidence="2">
    <location>
        <begin position="13"/>
        <end position="249"/>
    </location>
</feature>
<dbReference type="PANTHER" id="PTHR10953:SF102">
    <property type="entry name" value="ADENYLYLTRANSFERASE AND SULFURTRANSFERASE MOCS3"/>
    <property type="match status" value="1"/>
</dbReference>